<gene>
    <name evidence="1" type="ORF">GCM10008955_35480</name>
</gene>
<sequence length="281" mass="30945">MTDRILNIPVTPADLCRWRLLLAPERQPFFLTAGESQGLELPSQPRAGHSWTPEDRDTFTIWNVAGQADRVAWLTFGQWAQLPQAKRRALLGLQVRHGRGNVPLGQHYVSLVPGLTPGRFLWRAELLTPAVLDRLFLAGAAPCQRDLVPRGVWKRAASSLPRVEALAGTFAEDGQAGNCFGAVMGAAGIAEAEHAWMQRAPFEAFVRDHTSPGGGDDQPGTLLIWRSADGLSQHAAVTLGGGWAFHKPSQSWMTPRQVLPVRTIIRRHRTRGHRLSRFSLG</sequence>
<comment type="caution">
    <text evidence="1">The sequence shown here is derived from an EMBL/GenBank/DDBJ whole genome shotgun (WGS) entry which is preliminary data.</text>
</comment>
<name>A0ABQ2F0Y8_9DEIO</name>
<protein>
    <submittedName>
        <fullName evidence="1">Uncharacterized protein</fullName>
    </submittedName>
</protein>
<proteinExistence type="predicted"/>
<accession>A0ABQ2F0Y8</accession>
<dbReference type="Proteomes" id="UP000647587">
    <property type="component" value="Unassembled WGS sequence"/>
</dbReference>
<organism evidence="1 2">
    <name type="scientific">Deinococcus malanensis</name>
    <dbReference type="NCBI Taxonomy" id="1706855"/>
    <lineage>
        <taxon>Bacteria</taxon>
        <taxon>Thermotogati</taxon>
        <taxon>Deinococcota</taxon>
        <taxon>Deinococci</taxon>
        <taxon>Deinococcales</taxon>
        <taxon>Deinococcaceae</taxon>
        <taxon>Deinococcus</taxon>
    </lineage>
</organism>
<keyword evidence="2" id="KW-1185">Reference proteome</keyword>
<dbReference type="RefSeq" id="WP_189011161.1">
    <property type="nucleotide sequence ID" value="NZ_BMPP01000018.1"/>
</dbReference>
<evidence type="ECO:0000313" key="2">
    <source>
        <dbReference type="Proteomes" id="UP000647587"/>
    </source>
</evidence>
<reference evidence="2" key="1">
    <citation type="journal article" date="2019" name="Int. J. Syst. Evol. Microbiol.">
        <title>The Global Catalogue of Microorganisms (GCM) 10K type strain sequencing project: providing services to taxonomists for standard genome sequencing and annotation.</title>
        <authorList>
            <consortium name="The Broad Institute Genomics Platform"/>
            <consortium name="The Broad Institute Genome Sequencing Center for Infectious Disease"/>
            <person name="Wu L."/>
            <person name="Ma J."/>
        </authorList>
    </citation>
    <scope>NUCLEOTIDE SEQUENCE [LARGE SCALE GENOMIC DNA]</scope>
    <source>
        <strain evidence="2">JCM 30331</strain>
    </source>
</reference>
<dbReference type="EMBL" id="BMPP01000018">
    <property type="protein sequence ID" value="GGK38540.1"/>
    <property type="molecule type" value="Genomic_DNA"/>
</dbReference>
<evidence type="ECO:0000313" key="1">
    <source>
        <dbReference type="EMBL" id="GGK38540.1"/>
    </source>
</evidence>